<dbReference type="SUPFAM" id="SSF52540">
    <property type="entry name" value="P-loop containing nucleoside triphosphate hydrolases"/>
    <property type="match status" value="1"/>
</dbReference>
<feature type="domain" description="ATPase dynein-related AAA" evidence="1">
    <location>
        <begin position="20"/>
        <end position="193"/>
    </location>
</feature>
<sequence length="472" mass="55744">MFLNKDKRCFFMLSNLSHQIIFYGPPGTGKSYTIKQIIERFDIPEDNVFRTVFHPEYDYSDFVGTYRPIMERLENREERLNYKFIPGILLRSYVEAYMQDEPVILVIDEINRGNCSAIFGDFFQLLDRNSMTGESQYSINVPLEMSEFLKEQLLLEEDEEYLKLAFPSNLYIFATMNTSDQSVFPVDSAFIRRWSWRYQGINYQDAARFYIKIKEEYYSWEDFLRKINAKIYSITESEDKQLGNRFIMPFGNSTVIHTQSFVEKVLFYLWNEIYKHEDSSNEDYIFKYINYINEIEKEEHEFTFSQLFDENFEGILKGFMDYNEVSMVDVEEEDLELEVEFPEKLSFGYQKKPEKEIPLDTMLYFAYKGIKASGLCKGKNDKRDNYLILVQKGSQMALNVHKSMPDAFYETRNRLIAEGIIVKRETCYEFVQDKLFDTPSEAAGVIGGARLTGTKMWKSEDGKTLNELMGKK</sequence>
<dbReference type="Pfam" id="PF07728">
    <property type="entry name" value="AAA_5"/>
    <property type="match status" value="1"/>
</dbReference>
<protein>
    <submittedName>
        <fullName evidence="3">DUF4357 domain-containing protein</fullName>
    </submittedName>
</protein>
<dbReference type="Pfam" id="PF14267">
    <property type="entry name" value="DUF4357"/>
    <property type="match status" value="1"/>
</dbReference>
<evidence type="ECO:0000313" key="4">
    <source>
        <dbReference type="Proteomes" id="UP001309448"/>
    </source>
</evidence>
<evidence type="ECO:0000259" key="1">
    <source>
        <dbReference type="Pfam" id="PF07728"/>
    </source>
</evidence>
<dbReference type="Gene3D" id="3.40.50.300">
    <property type="entry name" value="P-loop containing nucleotide triphosphate hydrolases"/>
    <property type="match status" value="1"/>
</dbReference>
<dbReference type="EMBL" id="JARMDB010000004">
    <property type="protein sequence ID" value="MED1565605.1"/>
    <property type="molecule type" value="Genomic_DNA"/>
</dbReference>
<dbReference type="CDD" id="cd00009">
    <property type="entry name" value="AAA"/>
    <property type="match status" value="1"/>
</dbReference>
<organism evidence="3 4">
    <name type="scientific">Bacillus paramycoides</name>
    <dbReference type="NCBI Taxonomy" id="2026194"/>
    <lineage>
        <taxon>Bacteria</taxon>
        <taxon>Bacillati</taxon>
        <taxon>Bacillota</taxon>
        <taxon>Bacilli</taxon>
        <taxon>Bacillales</taxon>
        <taxon>Bacillaceae</taxon>
        <taxon>Bacillus</taxon>
        <taxon>Bacillus cereus group</taxon>
    </lineage>
</organism>
<dbReference type="InterPro" id="IPR027417">
    <property type="entry name" value="P-loop_NTPase"/>
</dbReference>
<dbReference type="Proteomes" id="UP001309448">
    <property type="component" value="Unassembled WGS sequence"/>
</dbReference>
<proteinExistence type="predicted"/>
<evidence type="ECO:0000313" key="3">
    <source>
        <dbReference type="EMBL" id="MED1565605.1"/>
    </source>
</evidence>
<dbReference type="InterPro" id="IPR052934">
    <property type="entry name" value="Methyl-DNA_Rec/Restrict_Enz"/>
</dbReference>
<dbReference type="InterPro" id="IPR025579">
    <property type="entry name" value="DUF4357"/>
</dbReference>
<comment type="caution">
    <text evidence="3">The sequence shown here is derived from an EMBL/GenBank/DDBJ whole genome shotgun (WGS) entry which is preliminary data.</text>
</comment>
<dbReference type="PANTHER" id="PTHR37291">
    <property type="entry name" value="5-METHYLCYTOSINE-SPECIFIC RESTRICTION ENZYME B"/>
    <property type="match status" value="1"/>
</dbReference>
<dbReference type="PANTHER" id="PTHR37291:SF1">
    <property type="entry name" value="TYPE IV METHYL-DIRECTED RESTRICTION ENZYME ECOKMCRB SUBUNIT"/>
    <property type="match status" value="1"/>
</dbReference>
<evidence type="ECO:0000259" key="2">
    <source>
        <dbReference type="Pfam" id="PF14267"/>
    </source>
</evidence>
<accession>A0ABU6MSX6</accession>
<keyword evidence="4" id="KW-1185">Reference proteome</keyword>
<gene>
    <name evidence="3" type="ORF">P4U88_06540</name>
</gene>
<feature type="domain" description="DUF4357" evidence="2">
    <location>
        <begin position="412"/>
        <end position="465"/>
    </location>
</feature>
<reference evidence="3 4" key="1">
    <citation type="submission" date="2023-03" db="EMBL/GenBank/DDBJ databases">
        <title>Bacillus Genome Sequencing.</title>
        <authorList>
            <person name="Dunlap C."/>
        </authorList>
    </citation>
    <scope>NUCLEOTIDE SEQUENCE [LARGE SCALE GENOMIC DNA]</scope>
    <source>
        <strain evidence="3 4">B-615</strain>
    </source>
</reference>
<dbReference type="InterPro" id="IPR011704">
    <property type="entry name" value="ATPase_dyneun-rel_AAA"/>
</dbReference>
<name>A0ABU6MSX6_9BACI</name>
<dbReference type="RefSeq" id="WP_327919434.1">
    <property type="nucleotide sequence ID" value="NZ_JARMDB010000004.1"/>
</dbReference>